<accession>A0A6P2BPX7</accession>
<feature type="region of interest" description="Disordered" evidence="8">
    <location>
        <begin position="292"/>
        <end position="314"/>
    </location>
</feature>
<sequence length="343" mass="35842">MTASPVSPASTATTVPARGHALRRTGRALRGGGLLAAGWLVLLLLASLTAAWWEPYQTDAQDSAHTLAGPSGSHWLGTDELGRDVLTRIAAGSWISVGPALLAVVVAFGIGIPLALAAAEHGRWVERGSSRFAELLLALPAIVILLAFVGAVGVHPWAIMTVLGVLLSAPVYRVFLIQAQSLRTRLYVDAARVNGVSSAQVNLRHVLPGMLTAIAVQAAQLFAIGVLIEAGLAFMGFGPSVPSPSWGGLIAAASQHIYDDPWLMVPTGLVLALTVIAANVLADAVGTGGGERERVRLRPSAPERGKRRPAGAGHTGARVLVGRWCYRYGRCDSFRCRGGRADG</sequence>
<dbReference type="GO" id="GO:0055085">
    <property type="term" value="P:transmembrane transport"/>
    <property type="evidence" value="ECO:0007669"/>
    <property type="project" value="InterPro"/>
</dbReference>
<evidence type="ECO:0000313" key="10">
    <source>
        <dbReference type="EMBL" id="TVZ01082.1"/>
    </source>
</evidence>
<protein>
    <submittedName>
        <fullName evidence="10">ABC transporter permease</fullName>
    </submittedName>
</protein>
<dbReference type="EMBL" id="RPFW01000007">
    <property type="protein sequence ID" value="TVZ01082.1"/>
    <property type="molecule type" value="Genomic_DNA"/>
</dbReference>
<dbReference type="SUPFAM" id="SSF161098">
    <property type="entry name" value="MetI-like"/>
    <property type="match status" value="1"/>
</dbReference>
<comment type="similarity">
    <text evidence="7">Belongs to the binding-protein-dependent transport system permease family.</text>
</comment>
<proteinExistence type="inferred from homology"/>
<dbReference type="GO" id="GO:0005886">
    <property type="term" value="C:plasma membrane"/>
    <property type="evidence" value="ECO:0007669"/>
    <property type="project" value="UniProtKB-SubCell"/>
</dbReference>
<dbReference type="PROSITE" id="PS50928">
    <property type="entry name" value="ABC_TM1"/>
    <property type="match status" value="1"/>
</dbReference>
<dbReference type="PANTHER" id="PTHR43386:SF1">
    <property type="entry name" value="D,D-DIPEPTIDE TRANSPORT SYSTEM PERMEASE PROTEIN DDPC-RELATED"/>
    <property type="match status" value="1"/>
</dbReference>
<organism evidence="10 11">
    <name type="scientific">Trebonia kvetii</name>
    <dbReference type="NCBI Taxonomy" id="2480626"/>
    <lineage>
        <taxon>Bacteria</taxon>
        <taxon>Bacillati</taxon>
        <taxon>Actinomycetota</taxon>
        <taxon>Actinomycetes</taxon>
        <taxon>Streptosporangiales</taxon>
        <taxon>Treboniaceae</taxon>
        <taxon>Trebonia</taxon>
    </lineage>
</organism>
<keyword evidence="11" id="KW-1185">Reference proteome</keyword>
<feature type="transmembrane region" description="Helical" evidence="7">
    <location>
        <begin position="94"/>
        <end position="119"/>
    </location>
</feature>
<evidence type="ECO:0000256" key="5">
    <source>
        <dbReference type="ARBA" id="ARBA00022989"/>
    </source>
</evidence>
<dbReference type="InterPro" id="IPR035906">
    <property type="entry name" value="MetI-like_sf"/>
</dbReference>
<feature type="transmembrane region" description="Helical" evidence="7">
    <location>
        <begin position="157"/>
        <end position="176"/>
    </location>
</feature>
<evidence type="ECO:0000256" key="3">
    <source>
        <dbReference type="ARBA" id="ARBA00022475"/>
    </source>
</evidence>
<evidence type="ECO:0000256" key="1">
    <source>
        <dbReference type="ARBA" id="ARBA00004651"/>
    </source>
</evidence>
<feature type="transmembrane region" description="Helical" evidence="7">
    <location>
        <begin position="33"/>
        <end position="53"/>
    </location>
</feature>
<evidence type="ECO:0000313" key="11">
    <source>
        <dbReference type="Proteomes" id="UP000460272"/>
    </source>
</evidence>
<name>A0A6P2BPX7_9ACTN</name>
<evidence type="ECO:0000256" key="4">
    <source>
        <dbReference type="ARBA" id="ARBA00022692"/>
    </source>
</evidence>
<keyword evidence="3" id="KW-1003">Cell membrane</keyword>
<reference evidence="10 11" key="1">
    <citation type="submission" date="2018-11" db="EMBL/GenBank/DDBJ databases">
        <title>Trebonia kvetii gen.nov., sp.nov., a novel acidophilic actinobacterium, and proposal of the new actinobacterial family Treboniaceae fam. nov.</title>
        <authorList>
            <person name="Rapoport D."/>
            <person name="Sagova-Mareckova M."/>
            <person name="Sedlacek I."/>
            <person name="Provaznik J."/>
            <person name="Kralova S."/>
            <person name="Pavlinic D."/>
            <person name="Benes V."/>
            <person name="Kopecky J."/>
        </authorList>
    </citation>
    <scope>NUCLEOTIDE SEQUENCE [LARGE SCALE GENOMIC DNA]</scope>
    <source>
        <strain evidence="10 11">15Tr583</strain>
    </source>
</reference>
<dbReference type="CDD" id="cd06261">
    <property type="entry name" value="TM_PBP2"/>
    <property type="match status" value="1"/>
</dbReference>
<evidence type="ECO:0000256" key="8">
    <source>
        <dbReference type="SAM" id="MobiDB-lite"/>
    </source>
</evidence>
<feature type="transmembrane region" description="Helical" evidence="7">
    <location>
        <begin position="262"/>
        <end position="282"/>
    </location>
</feature>
<evidence type="ECO:0000256" key="6">
    <source>
        <dbReference type="ARBA" id="ARBA00023136"/>
    </source>
</evidence>
<comment type="caution">
    <text evidence="10">The sequence shown here is derived from an EMBL/GenBank/DDBJ whole genome shotgun (WGS) entry which is preliminary data.</text>
</comment>
<evidence type="ECO:0000259" key="9">
    <source>
        <dbReference type="PROSITE" id="PS50928"/>
    </source>
</evidence>
<feature type="domain" description="ABC transmembrane type-1" evidence="9">
    <location>
        <begin position="93"/>
        <end position="282"/>
    </location>
</feature>
<evidence type="ECO:0000256" key="2">
    <source>
        <dbReference type="ARBA" id="ARBA00022448"/>
    </source>
</evidence>
<dbReference type="Pfam" id="PF00528">
    <property type="entry name" value="BPD_transp_1"/>
    <property type="match status" value="1"/>
</dbReference>
<dbReference type="Gene3D" id="1.10.3720.10">
    <property type="entry name" value="MetI-like"/>
    <property type="match status" value="1"/>
</dbReference>
<dbReference type="PANTHER" id="PTHR43386">
    <property type="entry name" value="OLIGOPEPTIDE TRANSPORT SYSTEM PERMEASE PROTEIN APPC"/>
    <property type="match status" value="1"/>
</dbReference>
<dbReference type="InterPro" id="IPR050366">
    <property type="entry name" value="BP-dependent_transpt_permease"/>
</dbReference>
<dbReference type="OrthoDB" id="9812701at2"/>
<keyword evidence="5 7" id="KW-1133">Transmembrane helix</keyword>
<keyword evidence="4 7" id="KW-0812">Transmembrane</keyword>
<comment type="subcellular location">
    <subcellularLocation>
        <location evidence="1 7">Cell membrane</location>
        <topology evidence="1 7">Multi-pass membrane protein</topology>
    </subcellularLocation>
</comment>
<dbReference type="InterPro" id="IPR000515">
    <property type="entry name" value="MetI-like"/>
</dbReference>
<dbReference type="RefSeq" id="WP_145859373.1">
    <property type="nucleotide sequence ID" value="NZ_RPFW01000007.1"/>
</dbReference>
<keyword evidence="2 7" id="KW-0813">Transport</keyword>
<feature type="compositionally biased region" description="Basic and acidic residues" evidence="8">
    <location>
        <begin position="292"/>
        <end position="304"/>
    </location>
</feature>
<evidence type="ECO:0000256" key="7">
    <source>
        <dbReference type="RuleBase" id="RU363032"/>
    </source>
</evidence>
<gene>
    <name evidence="10" type="ORF">EAS64_32815</name>
</gene>
<keyword evidence="6 7" id="KW-0472">Membrane</keyword>
<dbReference type="Proteomes" id="UP000460272">
    <property type="component" value="Unassembled WGS sequence"/>
</dbReference>
<feature type="transmembrane region" description="Helical" evidence="7">
    <location>
        <begin position="214"/>
        <end position="237"/>
    </location>
</feature>
<feature type="transmembrane region" description="Helical" evidence="7">
    <location>
        <begin position="131"/>
        <end position="151"/>
    </location>
</feature>
<dbReference type="AlphaFoldDB" id="A0A6P2BPX7"/>